<evidence type="ECO:0000313" key="1">
    <source>
        <dbReference type="EMBL" id="KAA6374355.1"/>
    </source>
</evidence>
<accession>A0A5J4UX63</accession>
<gene>
    <name evidence="1" type="ORF">EZS28_030118</name>
</gene>
<dbReference type="EMBL" id="SNRW01012043">
    <property type="protein sequence ID" value="KAA6374355.1"/>
    <property type="molecule type" value="Genomic_DNA"/>
</dbReference>
<comment type="caution">
    <text evidence="1">The sequence shown here is derived from an EMBL/GenBank/DDBJ whole genome shotgun (WGS) entry which is preliminary data.</text>
</comment>
<proteinExistence type="predicted"/>
<sequence>MVDTTIYANRNSSVVFVVTTQELATVKAVKKRT</sequence>
<name>A0A5J4UX63_9EUKA</name>
<organism evidence="1 2">
    <name type="scientific">Streblomastix strix</name>
    <dbReference type="NCBI Taxonomy" id="222440"/>
    <lineage>
        <taxon>Eukaryota</taxon>
        <taxon>Metamonada</taxon>
        <taxon>Preaxostyla</taxon>
        <taxon>Oxymonadida</taxon>
        <taxon>Streblomastigidae</taxon>
        <taxon>Streblomastix</taxon>
    </lineage>
</organism>
<feature type="non-terminal residue" evidence="1">
    <location>
        <position position="33"/>
    </location>
</feature>
<protein>
    <submittedName>
        <fullName evidence="1">Uncharacterized protein</fullName>
    </submittedName>
</protein>
<evidence type="ECO:0000313" key="2">
    <source>
        <dbReference type="Proteomes" id="UP000324800"/>
    </source>
</evidence>
<reference evidence="1 2" key="1">
    <citation type="submission" date="2019-03" db="EMBL/GenBank/DDBJ databases">
        <title>Single cell metagenomics reveals metabolic interactions within the superorganism composed of flagellate Streblomastix strix and complex community of Bacteroidetes bacteria on its surface.</title>
        <authorList>
            <person name="Treitli S.C."/>
            <person name="Kolisko M."/>
            <person name="Husnik F."/>
            <person name="Keeling P."/>
            <person name="Hampl V."/>
        </authorList>
    </citation>
    <scope>NUCLEOTIDE SEQUENCE [LARGE SCALE GENOMIC DNA]</scope>
    <source>
        <strain evidence="1">ST1C</strain>
    </source>
</reference>
<dbReference type="Proteomes" id="UP000324800">
    <property type="component" value="Unassembled WGS sequence"/>
</dbReference>
<dbReference type="AlphaFoldDB" id="A0A5J4UX63"/>